<dbReference type="PANTHER" id="PTHR43434">
    <property type="entry name" value="PHOSPHOGLYCOLATE PHOSPHATASE"/>
    <property type="match status" value="1"/>
</dbReference>
<name>X0VIM7_9ZZZZ</name>
<dbReference type="InterPro" id="IPR023214">
    <property type="entry name" value="HAD_sf"/>
</dbReference>
<evidence type="ECO:0008006" key="2">
    <source>
        <dbReference type="Google" id="ProtNLM"/>
    </source>
</evidence>
<dbReference type="HAMAP" id="MF_01375">
    <property type="entry name" value="PhnX"/>
    <property type="match status" value="1"/>
</dbReference>
<dbReference type="InterPro" id="IPR050155">
    <property type="entry name" value="HAD-like_hydrolase_sf"/>
</dbReference>
<accession>X0VIM7</accession>
<dbReference type="InterPro" id="IPR036412">
    <property type="entry name" value="HAD-like_sf"/>
</dbReference>
<dbReference type="Pfam" id="PF00702">
    <property type="entry name" value="Hydrolase"/>
    <property type="match status" value="1"/>
</dbReference>
<sequence>TQRNVDDMFEDFVPMQINNLGEYSQLIPGVRRTVNRLKSEYNLKIGVTTGFTRPMVDVLMQSAAAQGFKPDCTVAGDEVEQGARPKPFMVYKNLDILDVHPIEAVVKVDDTVGGVGEGLEAGCWTVGVSRYSNYMDIDSLSHENELSTEEIERRHEISKDTLRKTGAHYVIDTIVELPYVVAHINYKLRRGKTPHDF</sequence>
<dbReference type="AlphaFoldDB" id="X0VIM7"/>
<feature type="non-terminal residue" evidence="1">
    <location>
        <position position="1"/>
    </location>
</feature>
<dbReference type="GO" id="GO:0019700">
    <property type="term" value="P:organic phosphonate catabolic process"/>
    <property type="evidence" value="ECO:0007669"/>
    <property type="project" value="InterPro"/>
</dbReference>
<dbReference type="InterPro" id="IPR006323">
    <property type="entry name" value="Phosphonoacetald_hydro"/>
</dbReference>
<dbReference type="Gene3D" id="3.40.50.1000">
    <property type="entry name" value="HAD superfamily/HAD-like"/>
    <property type="match status" value="1"/>
</dbReference>
<dbReference type="GO" id="GO:0006281">
    <property type="term" value="P:DNA repair"/>
    <property type="evidence" value="ECO:0007669"/>
    <property type="project" value="TreeGrafter"/>
</dbReference>
<gene>
    <name evidence="1" type="ORF">S01H1_58248</name>
</gene>
<dbReference type="PANTHER" id="PTHR43434:SF19">
    <property type="entry name" value="PHOSPHONOACETALDEHYDE HYDROLASE"/>
    <property type="match status" value="1"/>
</dbReference>
<dbReference type="SUPFAM" id="SSF56784">
    <property type="entry name" value="HAD-like"/>
    <property type="match status" value="1"/>
</dbReference>
<dbReference type="GO" id="GO:0050194">
    <property type="term" value="F:phosphonoacetaldehyde hydrolase activity"/>
    <property type="evidence" value="ECO:0007669"/>
    <property type="project" value="InterPro"/>
</dbReference>
<comment type="caution">
    <text evidence="1">The sequence shown here is derived from an EMBL/GenBank/DDBJ whole genome shotgun (WGS) entry which is preliminary data.</text>
</comment>
<dbReference type="GO" id="GO:0005829">
    <property type="term" value="C:cytosol"/>
    <property type="evidence" value="ECO:0007669"/>
    <property type="project" value="TreeGrafter"/>
</dbReference>
<proteinExistence type="inferred from homology"/>
<reference evidence="1" key="1">
    <citation type="journal article" date="2014" name="Front. Microbiol.">
        <title>High frequency of phylogenetically diverse reductive dehalogenase-homologous genes in deep subseafloor sedimentary metagenomes.</title>
        <authorList>
            <person name="Kawai M."/>
            <person name="Futagami T."/>
            <person name="Toyoda A."/>
            <person name="Takaki Y."/>
            <person name="Nishi S."/>
            <person name="Hori S."/>
            <person name="Arai W."/>
            <person name="Tsubouchi T."/>
            <person name="Morono Y."/>
            <person name="Uchiyama I."/>
            <person name="Ito T."/>
            <person name="Fujiyama A."/>
            <person name="Inagaki F."/>
            <person name="Takami H."/>
        </authorList>
    </citation>
    <scope>NUCLEOTIDE SEQUENCE</scope>
    <source>
        <strain evidence="1">Expedition CK06-06</strain>
    </source>
</reference>
<organism evidence="1">
    <name type="scientific">marine sediment metagenome</name>
    <dbReference type="NCBI Taxonomy" id="412755"/>
    <lineage>
        <taxon>unclassified sequences</taxon>
        <taxon>metagenomes</taxon>
        <taxon>ecological metagenomes</taxon>
    </lineage>
</organism>
<dbReference type="GO" id="GO:0008967">
    <property type="term" value="F:phosphoglycolate phosphatase activity"/>
    <property type="evidence" value="ECO:0007669"/>
    <property type="project" value="TreeGrafter"/>
</dbReference>
<dbReference type="EMBL" id="BARS01038043">
    <property type="protein sequence ID" value="GAG18110.1"/>
    <property type="molecule type" value="Genomic_DNA"/>
</dbReference>
<evidence type="ECO:0000313" key="1">
    <source>
        <dbReference type="EMBL" id="GAG18110.1"/>
    </source>
</evidence>
<protein>
    <recommendedName>
        <fullName evidence="2">Phosphonoacetaldehyde hydrolase</fullName>
    </recommendedName>
</protein>